<dbReference type="InterPro" id="IPR009000">
    <property type="entry name" value="Transl_B-barrel_sf"/>
</dbReference>
<evidence type="ECO:0000313" key="9">
    <source>
        <dbReference type="Proteomes" id="UP000224006"/>
    </source>
</evidence>
<dbReference type="FunFam" id="2.40.30.10:FF:000020">
    <property type="entry name" value="Translation elongation factor EF-1"/>
    <property type="match status" value="1"/>
</dbReference>
<dbReference type="CDD" id="cd04089">
    <property type="entry name" value="eRF3_II"/>
    <property type="match status" value="1"/>
</dbReference>
<evidence type="ECO:0000256" key="5">
    <source>
        <dbReference type="ARBA" id="ARBA00023134"/>
    </source>
</evidence>
<sequence length="588" mass="63625">MSGFSFNPNASVFVPGGGQYRVAPPPPPAAADGSRIMSPAPQAAQAPSSAPVVAAPVAAAKPVPSVSEVTEQMENLQVQEKEACWSDEAEDSVVETAASAATPEKAAAAPSPPAATQQPSGSSEGVVTKAAAREAAAAAASKKLPPDSRPHLNVVFIGHVDAGKSTTCGNILYLTGGVDERTIEKYEREAKEKNRESWFLAFVMDINEEERQKGKTVEVGRAYFSTPNRRFTLLDAPGHKAFVPNMIEGAAQADVGVLIISARKGEFETGFEKGGQTREHALLAKTLGVNQLVVAVNKMDEPTCGWSQARFEEIEKKLTPFLKSCGFNPAKDVLFIPISGLQGQNLKDHVSRPGTKAYDPRASWYGTDRPSLFELFDSLVPPDRKEDDPLRVPILDGYKDNGVIALGKVEAGTLTPGMNCILMPNKNKVKILGVYVEDDEVAYAKPGENVRIKLLGIEEDQIANGMMLCPLNEPCPVVTSFVGRLGIVELLEHRPLITAGYSCVLHAHTAREEMTLNRLIEVVDKKTKRKKSNPQFVKNDCMVTVEIELQNPVCLEEFEKMAQLGRFTLRDEGKTIGIGRVLQIVKTV</sequence>
<dbReference type="InterPro" id="IPR000795">
    <property type="entry name" value="T_Tr_GTP-bd_dom"/>
</dbReference>
<dbReference type="CDD" id="cd01883">
    <property type="entry name" value="EF1_alpha"/>
    <property type="match status" value="1"/>
</dbReference>
<feature type="region of interest" description="Disordered" evidence="6">
    <location>
        <begin position="83"/>
        <end position="129"/>
    </location>
</feature>
<evidence type="ECO:0000256" key="1">
    <source>
        <dbReference type="ARBA" id="ARBA00004496"/>
    </source>
</evidence>
<dbReference type="EMBL" id="NWUJ01000003">
    <property type="protein sequence ID" value="PFH36139.1"/>
    <property type="molecule type" value="Genomic_DNA"/>
</dbReference>
<feature type="compositionally biased region" description="Low complexity" evidence="6">
    <location>
        <begin position="96"/>
        <end position="123"/>
    </location>
</feature>
<reference evidence="8 9" key="1">
    <citation type="submission" date="2017-09" db="EMBL/GenBank/DDBJ databases">
        <title>Genome sequencing of Besnoitia besnoiti strain Bb-Ger1.</title>
        <authorList>
            <person name="Schares G."/>
            <person name="Venepally P."/>
            <person name="Lorenzi H.A."/>
        </authorList>
    </citation>
    <scope>NUCLEOTIDE SEQUENCE [LARGE SCALE GENOMIC DNA]</scope>
    <source>
        <strain evidence="8 9">Bb-Ger1</strain>
    </source>
</reference>
<dbReference type="SUPFAM" id="SSF50447">
    <property type="entry name" value="Translation proteins"/>
    <property type="match status" value="1"/>
</dbReference>
<keyword evidence="9" id="KW-1185">Reference proteome</keyword>
<dbReference type="InterPro" id="IPR004161">
    <property type="entry name" value="EFTu-like_2"/>
</dbReference>
<proteinExistence type="inferred from homology"/>
<gene>
    <name evidence="8" type="ORF">BESB_043310</name>
</gene>
<feature type="domain" description="Tr-type G" evidence="7">
    <location>
        <begin position="149"/>
        <end position="384"/>
    </location>
</feature>
<dbReference type="SUPFAM" id="SSF50465">
    <property type="entry name" value="EF-Tu/eEF-1alpha/eIF2-gamma C-terminal domain"/>
    <property type="match status" value="1"/>
</dbReference>
<dbReference type="Gene3D" id="3.40.50.300">
    <property type="entry name" value="P-loop containing nucleotide triphosphate hydrolases"/>
    <property type="match status" value="1"/>
</dbReference>
<feature type="region of interest" description="Disordered" evidence="6">
    <location>
        <begin position="15"/>
        <end position="47"/>
    </location>
</feature>
<dbReference type="Pfam" id="PF22594">
    <property type="entry name" value="GTP-eEF1A_C"/>
    <property type="match status" value="1"/>
</dbReference>
<organism evidence="8 9">
    <name type="scientific">Besnoitia besnoiti</name>
    <name type="common">Apicomplexan protozoan</name>
    <dbReference type="NCBI Taxonomy" id="94643"/>
    <lineage>
        <taxon>Eukaryota</taxon>
        <taxon>Sar</taxon>
        <taxon>Alveolata</taxon>
        <taxon>Apicomplexa</taxon>
        <taxon>Conoidasida</taxon>
        <taxon>Coccidia</taxon>
        <taxon>Eucoccidiorida</taxon>
        <taxon>Eimeriorina</taxon>
        <taxon>Sarcocystidae</taxon>
        <taxon>Besnoitia</taxon>
    </lineage>
</organism>
<comment type="subcellular location">
    <subcellularLocation>
        <location evidence="1">Cytoplasm</location>
    </subcellularLocation>
</comment>
<dbReference type="Pfam" id="PF00009">
    <property type="entry name" value="GTP_EFTU"/>
    <property type="match status" value="1"/>
</dbReference>
<evidence type="ECO:0000313" key="8">
    <source>
        <dbReference type="EMBL" id="PFH36139.1"/>
    </source>
</evidence>
<protein>
    <submittedName>
        <fullName evidence="8">Putative elongation factor Tu</fullName>
    </submittedName>
</protein>
<evidence type="ECO:0000256" key="4">
    <source>
        <dbReference type="ARBA" id="ARBA00022741"/>
    </source>
</evidence>
<dbReference type="FunFam" id="3.40.50.300:FF:001202">
    <property type="entry name" value="Translation elongation factor EF-1 subunit alpha"/>
    <property type="match status" value="1"/>
</dbReference>
<dbReference type="Pfam" id="PF03144">
    <property type="entry name" value="GTP_EFTU_D2"/>
    <property type="match status" value="1"/>
</dbReference>
<keyword evidence="3" id="KW-0963">Cytoplasm</keyword>
<keyword evidence="8" id="KW-0251">Elongation factor</keyword>
<keyword evidence="8" id="KW-0648">Protein biosynthesis</keyword>
<keyword evidence="5" id="KW-0342">GTP-binding</keyword>
<accession>A0A2A9ME35</accession>
<feature type="compositionally biased region" description="Low complexity" evidence="6">
    <location>
        <begin position="38"/>
        <end position="47"/>
    </location>
</feature>
<dbReference type="SUPFAM" id="SSF52540">
    <property type="entry name" value="P-loop containing nucleoside triphosphate hydrolases"/>
    <property type="match status" value="1"/>
</dbReference>
<evidence type="ECO:0000256" key="3">
    <source>
        <dbReference type="ARBA" id="ARBA00022490"/>
    </source>
</evidence>
<evidence type="ECO:0000256" key="6">
    <source>
        <dbReference type="SAM" id="MobiDB-lite"/>
    </source>
</evidence>
<dbReference type="Gene3D" id="2.40.30.10">
    <property type="entry name" value="Translation factors"/>
    <property type="match status" value="2"/>
</dbReference>
<dbReference type="CDD" id="cd03704">
    <property type="entry name" value="eRF3_C_III"/>
    <property type="match status" value="1"/>
</dbReference>
<dbReference type="InterPro" id="IPR009001">
    <property type="entry name" value="Transl_elong_EF1A/Init_IF2_C"/>
</dbReference>
<dbReference type="GO" id="GO:0003746">
    <property type="term" value="F:translation elongation factor activity"/>
    <property type="evidence" value="ECO:0007669"/>
    <property type="project" value="UniProtKB-KW"/>
</dbReference>
<evidence type="ECO:0000256" key="2">
    <source>
        <dbReference type="ARBA" id="ARBA00007249"/>
    </source>
</evidence>
<comment type="similarity">
    <text evidence="2">Belongs to the TRAFAC class translation factor GTPase superfamily. Classic translation factor GTPase family. EF-Tu/EF-1A subfamily.</text>
</comment>
<dbReference type="AlphaFoldDB" id="A0A2A9ME35"/>
<dbReference type="InterPro" id="IPR054696">
    <property type="entry name" value="GTP-eEF1A_C"/>
</dbReference>
<dbReference type="RefSeq" id="XP_029220148.1">
    <property type="nucleotide sequence ID" value="XM_029362782.1"/>
</dbReference>
<dbReference type="Proteomes" id="UP000224006">
    <property type="component" value="Chromosome III"/>
</dbReference>
<comment type="caution">
    <text evidence="8">The sequence shown here is derived from an EMBL/GenBank/DDBJ whole genome shotgun (WGS) entry which is preliminary data.</text>
</comment>
<dbReference type="OrthoDB" id="342024at2759"/>
<evidence type="ECO:0000259" key="7">
    <source>
        <dbReference type="PROSITE" id="PS51722"/>
    </source>
</evidence>
<dbReference type="InterPro" id="IPR050100">
    <property type="entry name" value="TRAFAC_GTPase_members"/>
</dbReference>
<dbReference type="GO" id="GO:0005737">
    <property type="term" value="C:cytoplasm"/>
    <property type="evidence" value="ECO:0007669"/>
    <property type="project" value="UniProtKB-SubCell"/>
</dbReference>
<dbReference type="GO" id="GO:0003924">
    <property type="term" value="F:GTPase activity"/>
    <property type="evidence" value="ECO:0007669"/>
    <property type="project" value="InterPro"/>
</dbReference>
<dbReference type="PRINTS" id="PR00315">
    <property type="entry name" value="ELONGATNFCT"/>
</dbReference>
<dbReference type="InterPro" id="IPR027417">
    <property type="entry name" value="P-loop_NTPase"/>
</dbReference>
<dbReference type="GO" id="GO:0005525">
    <property type="term" value="F:GTP binding"/>
    <property type="evidence" value="ECO:0007669"/>
    <property type="project" value="UniProtKB-KW"/>
</dbReference>
<keyword evidence="4" id="KW-0547">Nucleotide-binding</keyword>
<dbReference type="STRING" id="94643.A0A2A9ME35"/>
<dbReference type="PROSITE" id="PS51722">
    <property type="entry name" value="G_TR_2"/>
    <property type="match status" value="1"/>
</dbReference>
<dbReference type="VEuPathDB" id="ToxoDB:BESB_043310"/>
<dbReference type="PANTHER" id="PTHR23115">
    <property type="entry name" value="TRANSLATION FACTOR"/>
    <property type="match status" value="1"/>
</dbReference>
<dbReference type="GeneID" id="40309261"/>
<name>A0A2A9ME35_BESBE</name>
<dbReference type="KEGG" id="bbes:BESB_043310"/>